<keyword evidence="3" id="KW-1185">Reference proteome</keyword>
<dbReference type="EMBL" id="JAJBZG010000005">
    <property type="protein sequence ID" value="MCB7482131.1"/>
    <property type="molecule type" value="Genomic_DNA"/>
</dbReference>
<evidence type="ECO:0000256" key="1">
    <source>
        <dbReference type="SAM" id="Phobius"/>
    </source>
</evidence>
<accession>A0A9X1LKN7</accession>
<feature type="transmembrane region" description="Helical" evidence="1">
    <location>
        <begin position="7"/>
        <end position="25"/>
    </location>
</feature>
<keyword evidence="1" id="KW-1133">Transmembrane helix</keyword>
<protein>
    <submittedName>
        <fullName evidence="2">Uncharacterized protein</fullName>
    </submittedName>
</protein>
<proteinExistence type="predicted"/>
<gene>
    <name evidence="2" type="ORF">LGQ90_12740</name>
</gene>
<keyword evidence="1" id="KW-0472">Membrane</keyword>
<reference evidence="2" key="1">
    <citation type="submission" date="2021-10" db="EMBL/GenBank/DDBJ databases">
        <title>Gramella sp. ASW11-100T, isolated from marine sediment.</title>
        <authorList>
            <person name="Xia C."/>
        </authorList>
    </citation>
    <scope>NUCLEOTIDE SEQUENCE</scope>
    <source>
        <strain evidence="2">ASW11-100</strain>
    </source>
</reference>
<comment type="caution">
    <text evidence="2">The sequence shown here is derived from an EMBL/GenBank/DDBJ whole genome shotgun (WGS) entry which is preliminary data.</text>
</comment>
<evidence type="ECO:0000313" key="2">
    <source>
        <dbReference type="EMBL" id="MCB7482131.1"/>
    </source>
</evidence>
<organism evidence="2 3">
    <name type="scientific">Christiangramia sediminis</name>
    <dbReference type="NCBI Taxonomy" id="2881336"/>
    <lineage>
        <taxon>Bacteria</taxon>
        <taxon>Pseudomonadati</taxon>
        <taxon>Bacteroidota</taxon>
        <taxon>Flavobacteriia</taxon>
        <taxon>Flavobacteriales</taxon>
        <taxon>Flavobacteriaceae</taxon>
        <taxon>Christiangramia</taxon>
    </lineage>
</organism>
<dbReference type="RefSeq" id="WP_229341566.1">
    <property type="nucleotide sequence ID" value="NZ_JAJBZG010000005.1"/>
</dbReference>
<sequence length="164" mass="19096">MKSKTNIFLLISFLVAIILTGWLNYQAKNRIGDLSENKEQDHDFQVCNEDRITQYYGMDTDFEGGKRAIKNKIFPELEELNYKGSGLITFRFIVNCEGEIGRFRHKATDLDMEEMAISPANIEKIEGALLKLKNWNPASNDYNTYDSYYVLNFKIRNDKLVDIF</sequence>
<keyword evidence="1" id="KW-0812">Transmembrane</keyword>
<dbReference type="Proteomes" id="UP001139414">
    <property type="component" value="Unassembled WGS sequence"/>
</dbReference>
<dbReference type="AlphaFoldDB" id="A0A9X1LKN7"/>
<name>A0A9X1LKN7_9FLAO</name>
<evidence type="ECO:0000313" key="3">
    <source>
        <dbReference type="Proteomes" id="UP001139414"/>
    </source>
</evidence>